<proteinExistence type="predicted"/>
<evidence type="ECO:0000256" key="1">
    <source>
        <dbReference type="SAM" id="Coils"/>
    </source>
</evidence>
<dbReference type="AlphaFoldDB" id="A0A2R5L7L8"/>
<reference evidence="2" key="1">
    <citation type="submission" date="2018-03" db="EMBL/GenBank/DDBJ databases">
        <title>The relapsing fever spirochete Borrelia turicatae persists in the highly oxidative environment of its soft-bodied tick vector.</title>
        <authorList>
            <person name="Bourret T.J."/>
            <person name="Boyle W.K."/>
            <person name="Valenzuela J.G."/>
            <person name="Oliveira F."/>
            <person name="Lopez J.E."/>
        </authorList>
    </citation>
    <scope>NUCLEOTIDE SEQUENCE</scope>
    <source>
        <strain evidence="2">Kansas strain/isolate</strain>
        <tissue evidence="2">Salivary glands</tissue>
    </source>
</reference>
<dbReference type="EMBL" id="GGLE01001346">
    <property type="protein sequence ID" value="MBY05472.1"/>
    <property type="molecule type" value="Transcribed_RNA"/>
</dbReference>
<keyword evidence="1" id="KW-0175">Coiled coil</keyword>
<accession>A0A2R5L7L8</accession>
<protein>
    <submittedName>
        <fullName evidence="2">Uncharacterized protein</fullName>
    </submittedName>
</protein>
<sequence>MDRKGLIGVLGVICDVDITWRNIKQTLIGTAAAATSVFVGGIAFGPPGFLLGTLGSLAVCMDHKEKMVSVTKKLIKEQKEKLRKRLQKLLEDINGKIMKKMADYLLQYRGLHKRVMDRVLSFLKQAKDSVYTAEEPVTVVPMPDNYMPTELPVRIVDSEVMQQLAVNALKQELPQYVEKEKVCERARALVR</sequence>
<evidence type="ECO:0000313" key="2">
    <source>
        <dbReference type="EMBL" id="MBY05472.1"/>
    </source>
</evidence>
<organism evidence="2">
    <name type="scientific">Ornithodoros turicata</name>
    <dbReference type="NCBI Taxonomy" id="34597"/>
    <lineage>
        <taxon>Eukaryota</taxon>
        <taxon>Metazoa</taxon>
        <taxon>Ecdysozoa</taxon>
        <taxon>Arthropoda</taxon>
        <taxon>Chelicerata</taxon>
        <taxon>Arachnida</taxon>
        <taxon>Acari</taxon>
        <taxon>Parasitiformes</taxon>
        <taxon>Ixodida</taxon>
        <taxon>Ixodoidea</taxon>
        <taxon>Argasidae</taxon>
        <taxon>Ornithodorinae</taxon>
        <taxon>Ornithodoros</taxon>
    </lineage>
</organism>
<feature type="coiled-coil region" evidence="1">
    <location>
        <begin position="72"/>
        <end position="99"/>
    </location>
</feature>
<name>A0A2R5L7L8_9ACAR</name>